<reference evidence="2 3" key="1">
    <citation type="journal article" date="2019" name="Commun. Biol.">
        <title>The bagworm genome reveals a unique fibroin gene that provides high tensile strength.</title>
        <authorList>
            <person name="Kono N."/>
            <person name="Nakamura H."/>
            <person name="Ohtoshi R."/>
            <person name="Tomita M."/>
            <person name="Numata K."/>
            <person name="Arakawa K."/>
        </authorList>
    </citation>
    <scope>NUCLEOTIDE SEQUENCE [LARGE SCALE GENOMIC DNA]</scope>
</reference>
<evidence type="ECO:0000313" key="3">
    <source>
        <dbReference type="Proteomes" id="UP000299102"/>
    </source>
</evidence>
<dbReference type="Proteomes" id="UP000299102">
    <property type="component" value="Unassembled WGS sequence"/>
</dbReference>
<organism evidence="2 3">
    <name type="scientific">Eumeta variegata</name>
    <name type="common">Bagworm moth</name>
    <name type="synonym">Eumeta japonica</name>
    <dbReference type="NCBI Taxonomy" id="151549"/>
    <lineage>
        <taxon>Eukaryota</taxon>
        <taxon>Metazoa</taxon>
        <taxon>Ecdysozoa</taxon>
        <taxon>Arthropoda</taxon>
        <taxon>Hexapoda</taxon>
        <taxon>Insecta</taxon>
        <taxon>Pterygota</taxon>
        <taxon>Neoptera</taxon>
        <taxon>Endopterygota</taxon>
        <taxon>Lepidoptera</taxon>
        <taxon>Glossata</taxon>
        <taxon>Ditrysia</taxon>
        <taxon>Tineoidea</taxon>
        <taxon>Psychidae</taxon>
        <taxon>Oiketicinae</taxon>
        <taxon>Eumeta</taxon>
    </lineage>
</organism>
<evidence type="ECO:0000313" key="2">
    <source>
        <dbReference type="EMBL" id="GBP48598.1"/>
    </source>
</evidence>
<dbReference type="EMBL" id="BGZK01000527">
    <property type="protein sequence ID" value="GBP48598.1"/>
    <property type="molecule type" value="Genomic_DNA"/>
</dbReference>
<evidence type="ECO:0000256" key="1">
    <source>
        <dbReference type="SAM" id="MobiDB-lite"/>
    </source>
</evidence>
<feature type="compositionally biased region" description="Low complexity" evidence="1">
    <location>
        <begin position="53"/>
        <end position="63"/>
    </location>
</feature>
<comment type="caution">
    <text evidence="2">The sequence shown here is derived from an EMBL/GenBank/DDBJ whole genome shotgun (WGS) entry which is preliminary data.</text>
</comment>
<dbReference type="AlphaFoldDB" id="A0A4C1WB31"/>
<proteinExistence type="predicted"/>
<accession>A0A4C1WB31</accession>
<sequence>MGILHSADPITVRSLLDAVCGATREKVHEENVVVGSAAGSVFLAVSCRDHAGSAHGRAGAARSPVPLLERDRGAGAEPDPESLLRGSSYNLCMNITIYDRCPPFK</sequence>
<name>A0A4C1WB31_EUMVA</name>
<gene>
    <name evidence="2" type="ORF">EVAR_27984_1</name>
</gene>
<feature type="region of interest" description="Disordered" evidence="1">
    <location>
        <begin position="53"/>
        <end position="81"/>
    </location>
</feature>
<keyword evidence="3" id="KW-1185">Reference proteome</keyword>
<protein>
    <submittedName>
        <fullName evidence="2">Uncharacterized protein</fullName>
    </submittedName>
</protein>